<gene>
    <name evidence="1" type="ORF">L6164_036730</name>
</gene>
<keyword evidence="2" id="KW-1185">Reference proteome</keyword>
<accession>A0ACB9KHZ9</accession>
<evidence type="ECO:0000313" key="2">
    <source>
        <dbReference type="Proteomes" id="UP000828941"/>
    </source>
</evidence>
<name>A0ACB9KHZ9_BAUVA</name>
<comment type="caution">
    <text evidence="1">The sequence shown here is derived from an EMBL/GenBank/DDBJ whole genome shotgun (WGS) entry which is preliminary data.</text>
</comment>
<organism evidence="1 2">
    <name type="scientific">Bauhinia variegata</name>
    <name type="common">Purple orchid tree</name>
    <name type="synonym">Phanera variegata</name>
    <dbReference type="NCBI Taxonomy" id="167791"/>
    <lineage>
        <taxon>Eukaryota</taxon>
        <taxon>Viridiplantae</taxon>
        <taxon>Streptophyta</taxon>
        <taxon>Embryophyta</taxon>
        <taxon>Tracheophyta</taxon>
        <taxon>Spermatophyta</taxon>
        <taxon>Magnoliopsida</taxon>
        <taxon>eudicotyledons</taxon>
        <taxon>Gunneridae</taxon>
        <taxon>Pentapetalae</taxon>
        <taxon>rosids</taxon>
        <taxon>fabids</taxon>
        <taxon>Fabales</taxon>
        <taxon>Fabaceae</taxon>
        <taxon>Cercidoideae</taxon>
        <taxon>Cercideae</taxon>
        <taxon>Bauhiniinae</taxon>
        <taxon>Bauhinia</taxon>
    </lineage>
</organism>
<evidence type="ECO:0000313" key="1">
    <source>
        <dbReference type="EMBL" id="KAI4296807.1"/>
    </source>
</evidence>
<dbReference type="Proteomes" id="UP000828941">
    <property type="component" value="Chromosome 14"/>
</dbReference>
<dbReference type="EMBL" id="CM039439">
    <property type="protein sequence ID" value="KAI4296807.1"/>
    <property type="molecule type" value="Genomic_DNA"/>
</dbReference>
<proteinExistence type="predicted"/>
<sequence>MQQIKLRIARLESILEEQSQKLNEKILYLKECEKRLDEMSEKIHSLQSTLSNMKADSLHAEKRVMALEEEVQLLWANLRRNNFDIHVLESKAQETEDRLGEVTSRVEKMGDIVSEQWIQVQHLEQALHIAKIRTRKAVRQAYFLRCTFLKFIDNLLSDLQALESYLFGKGTMSVVMNQLKRPFTISKMYHHELQGIIKDMMRSHKFTASFAHDELVFFLASALIIFPLMSAWILLSS</sequence>
<reference evidence="1 2" key="1">
    <citation type="journal article" date="2022" name="DNA Res.">
        <title>Chromosomal-level genome assembly of the orchid tree Bauhinia variegata (Leguminosae; Cercidoideae) supports the allotetraploid origin hypothesis of Bauhinia.</title>
        <authorList>
            <person name="Zhong Y."/>
            <person name="Chen Y."/>
            <person name="Zheng D."/>
            <person name="Pang J."/>
            <person name="Liu Y."/>
            <person name="Luo S."/>
            <person name="Meng S."/>
            <person name="Qian L."/>
            <person name="Wei D."/>
            <person name="Dai S."/>
            <person name="Zhou R."/>
        </authorList>
    </citation>
    <scope>NUCLEOTIDE SEQUENCE [LARGE SCALE GENOMIC DNA]</scope>
    <source>
        <strain evidence="1">BV-YZ2020</strain>
    </source>
</reference>
<protein>
    <submittedName>
        <fullName evidence="1">Uncharacterized protein</fullName>
    </submittedName>
</protein>